<evidence type="ECO:0000256" key="4">
    <source>
        <dbReference type="ARBA" id="ARBA00022827"/>
    </source>
</evidence>
<dbReference type="GO" id="GO:0033514">
    <property type="term" value="P:L-lysine catabolic process to acetyl-CoA via L-pipecolate"/>
    <property type="evidence" value="ECO:0007669"/>
    <property type="project" value="TreeGrafter"/>
</dbReference>
<accession>A0A8J9VEH7</accession>
<dbReference type="NCBIfam" id="NF008425">
    <property type="entry name" value="PRK11259.1"/>
    <property type="match status" value="1"/>
</dbReference>
<dbReference type="Pfam" id="PF01266">
    <property type="entry name" value="DAO"/>
    <property type="match status" value="1"/>
</dbReference>
<dbReference type="PANTHER" id="PTHR10961">
    <property type="entry name" value="PEROXISOMAL SARCOSINE OXIDASE"/>
    <property type="match status" value="1"/>
</dbReference>
<dbReference type="Gene3D" id="3.30.9.10">
    <property type="entry name" value="D-Amino Acid Oxidase, subunit A, domain 2"/>
    <property type="match status" value="1"/>
</dbReference>
<feature type="domain" description="FAD dependent oxidoreductase" evidence="6">
    <location>
        <begin position="8"/>
        <end position="360"/>
    </location>
</feature>
<evidence type="ECO:0000256" key="5">
    <source>
        <dbReference type="ARBA" id="ARBA00023002"/>
    </source>
</evidence>
<dbReference type="SUPFAM" id="SSF51905">
    <property type="entry name" value="FAD/NAD(P)-binding domain"/>
    <property type="match status" value="1"/>
</dbReference>
<comment type="cofactor">
    <cofactor evidence="1">
        <name>FAD</name>
        <dbReference type="ChEBI" id="CHEBI:57692"/>
    </cofactor>
</comment>
<organism evidence="7 8">
    <name type="scientific">Branchiostoma lanceolatum</name>
    <name type="common">Common lancelet</name>
    <name type="synonym">Amphioxus lanceolatum</name>
    <dbReference type="NCBI Taxonomy" id="7740"/>
    <lineage>
        <taxon>Eukaryota</taxon>
        <taxon>Metazoa</taxon>
        <taxon>Chordata</taxon>
        <taxon>Cephalochordata</taxon>
        <taxon>Leptocardii</taxon>
        <taxon>Amphioxiformes</taxon>
        <taxon>Branchiostomatidae</taxon>
        <taxon>Branchiostoma</taxon>
    </lineage>
</organism>
<comment type="similarity">
    <text evidence="2">Belongs to the MSOX/MTOX family.</text>
</comment>
<dbReference type="Gene3D" id="3.50.50.60">
    <property type="entry name" value="FAD/NAD(P)-binding domain"/>
    <property type="match status" value="1"/>
</dbReference>
<keyword evidence="5" id="KW-0560">Oxidoreductase</keyword>
<dbReference type="InterPro" id="IPR045170">
    <property type="entry name" value="MTOX"/>
</dbReference>
<dbReference type="GO" id="GO:0008115">
    <property type="term" value="F:sarcosine oxidase activity"/>
    <property type="evidence" value="ECO:0007669"/>
    <property type="project" value="TreeGrafter"/>
</dbReference>
<dbReference type="SUPFAM" id="SSF54373">
    <property type="entry name" value="FAD-linked reductases, C-terminal domain"/>
    <property type="match status" value="1"/>
</dbReference>
<protein>
    <submittedName>
        <fullName evidence="7">PIPOX protein</fullName>
    </submittedName>
</protein>
<name>A0A8J9VEH7_BRALA</name>
<evidence type="ECO:0000256" key="2">
    <source>
        <dbReference type="ARBA" id="ARBA00010989"/>
    </source>
</evidence>
<dbReference type="InterPro" id="IPR006076">
    <property type="entry name" value="FAD-dep_OxRdtase"/>
</dbReference>
<dbReference type="EMBL" id="OV696686">
    <property type="protein sequence ID" value="CAH1232731.1"/>
    <property type="molecule type" value="Genomic_DNA"/>
</dbReference>
<evidence type="ECO:0000313" key="8">
    <source>
        <dbReference type="Proteomes" id="UP000838412"/>
    </source>
</evidence>
<evidence type="ECO:0000259" key="6">
    <source>
        <dbReference type="Pfam" id="PF01266"/>
    </source>
</evidence>
<dbReference type="Proteomes" id="UP000838412">
    <property type="component" value="Chromosome 1"/>
</dbReference>
<dbReference type="OMA" id="FCFPPTP"/>
<keyword evidence="4" id="KW-0274">FAD</keyword>
<dbReference type="GO" id="GO:0005777">
    <property type="term" value="C:peroxisome"/>
    <property type="evidence" value="ECO:0007669"/>
    <property type="project" value="TreeGrafter"/>
</dbReference>
<evidence type="ECO:0000256" key="1">
    <source>
        <dbReference type="ARBA" id="ARBA00001974"/>
    </source>
</evidence>
<evidence type="ECO:0000313" key="7">
    <source>
        <dbReference type="EMBL" id="CAH1232731.1"/>
    </source>
</evidence>
<dbReference type="GO" id="GO:0050031">
    <property type="term" value="F:L-pipecolate oxidase activity"/>
    <property type="evidence" value="ECO:0007669"/>
    <property type="project" value="TreeGrafter"/>
</dbReference>
<evidence type="ECO:0000256" key="3">
    <source>
        <dbReference type="ARBA" id="ARBA00022630"/>
    </source>
</evidence>
<keyword evidence="3" id="KW-0285">Flavoprotein</keyword>
<proteinExistence type="inferred from homology"/>
<sequence>MSDPGVWDCVVVGAGVMGSACGLQLVQNGVTTLLLEQFCLPHSRGSSWGQTRATRKSYKQEHYARMAAESNKLWRQVETESGTKLTVDCRQLAWGRPDNPILQDIHTNLNKVGVQSQVLTNQDLRHQFPMLRFPGNYVGVTEAGAGLIKADQAVRALQDLFIQKGGCLKDGEAVTGITPGPTVSVITSKRKIRTRRLVLTCGPWAGKLLSNLGLDLPLETLRVNVCYWKEKVPSSYSLLSDFPVFKDEDTEVYGLPCFEYPDMMKICRHTGHPADPDNRDTNMQADLTFDLQFLGDFVRRHFPGLHDKPGIVETCMYTNTPDGEYVLDRHPKHRNIIIGAGFSGHGFKLAPMVGRLLCELTLDKSPSLDMTPFRIDRFTSRKTVSKL</sequence>
<gene>
    <name evidence="7" type="primary">PIPOX</name>
    <name evidence="7" type="ORF">BLAG_LOCUS1717</name>
</gene>
<keyword evidence="8" id="KW-1185">Reference proteome</keyword>
<dbReference type="OrthoDB" id="424974at2759"/>
<dbReference type="InterPro" id="IPR036188">
    <property type="entry name" value="FAD/NAD-bd_sf"/>
</dbReference>
<reference evidence="7" key="1">
    <citation type="submission" date="2022-01" db="EMBL/GenBank/DDBJ databases">
        <authorList>
            <person name="Braso-Vives M."/>
        </authorList>
    </citation>
    <scope>NUCLEOTIDE SEQUENCE</scope>
</reference>
<dbReference type="PANTHER" id="PTHR10961:SF46">
    <property type="entry name" value="PEROXISOMAL SARCOSINE OXIDASE"/>
    <property type="match status" value="1"/>
</dbReference>
<dbReference type="AlphaFoldDB" id="A0A8J9VEH7"/>
<dbReference type="GO" id="GO:0050660">
    <property type="term" value="F:flavin adenine dinucleotide binding"/>
    <property type="evidence" value="ECO:0007669"/>
    <property type="project" value="InterPro"/>
</dbReference>